<dbReference type="RefSeq" id="WP_086007805.1">
    <property type="nucleotide sequence ID" value="NZ_JBIRUQ010000006.1"/>
</dbReference>
<feature type="compositionally biased region" description="Low complexity" evidence="1">
    <location>
        <begin position="183"/>
        <end position="193"/>
    </location>
</feature>
<keyword evidence="4" id="KW-1185">Reference proteome</keyword>
<dbReference type="Pfam" id="PF05257">
    <property type="entry name" value="CHAP"/>
    <property type="match status" value="1"/>
</dbReference>
<organism evidence="3 4">
    <name type="scientific">Nocardia carnea</name>
    <dbReference type="NCBI Taxonomy" id="37328"/>
    <lineage>
        <taxon>Bacteria</taxon>
        <taxon>Bacillati</taxon>
        <taxon>Actinomycetota</taxon>
        <taxon>Actinomycetes</taxon>
        <taxon>Mycobacteriales</taxon>
        <taxon>Nocardiaceae</taxon>
        <taxon>Nocardia</taxon>
    </lineage>
</organism>
<proteinExistence type="predicted"/>
<sequence length="370" mass="39875">MATREDLEINLEPPPAARPSAAAIIELVEEGIQAQVLLVATGYEDTTYDVDPVAWLTNQGMLSAEGLDAPSGESVMVDRYGGRRGDIASHTDDLQSRNDSVGKSAIAAFSTGDGTFQDIKSKVTTLQENLAQAPPAEEGKPYMPIEAEYAVVNDALNTLWDVVELVNSAQRDMERYAEEVERANPGNNGNPAAVWGNRSPESNMTFTVTGDATRDSILEAARAELALGAAERGSSNDLYYANKPGAKVPYDIDAAWCAAFTSHVWEKAGYQVDWTNPNYVPAIWNDAKAQLDTGTAHDAVEGDLIIFDWQGDGTPDHIGIVEKVVGNTIHTIEGNSSDQLRRNEYQMGNNDLVGVVKPPESKAPDPAPVQ</sequence>
<evidence type="ECO:0000256" key="1">
    <source>
        <dbReference type="SAM" id="MobiDB-lite"/>
    </source>
</evidence>
<feature type="region of interest" description="Disordered" evidence="1">
    <location>
        <begin position="179"/>
        <end position="201"/>
    </location>
</feature>
<evidence type="ECO:0000313" key="3">
    <source>
        <dbReference type="EMBL" id="MFI1463687.1"/>
    </source>
</evidence>
<feature type="region of interest" description="Disordered" evidence="1">
    <location>
        <begin position="351"/>
        <end position="370"/>
    </location>
</feature>
<name>A0ABW7TU20_9NOCA</name>
<dbReference type="InterPro" id="IPR038765">
    <property type="entry name" value="Papain-like_cys_pep_sf"/>
</dbReference>
<gene>
    <name evidence="3" type="ORF">ACH4WX_23455</name>
</gene>
<feature type="domain" description="Peptidase C51" evidence="2">
    <location>
        <begin position="251"/>
        <end position="335"/>
    </location>
</feature>
<evidence type="ECO:0000259" key="2">
    <source>
        <dbReference type="Pfam" id="PF05257"/>
    </source>
</evidence>
<dbReference type="EMBL" id="JBIRUQ010000006">
    <property type="protein sequence ID" value="MFI1463687.1"/>
    <property type="molecule type" value="Genomic_DNA"/>
</dbReference>
<evidence type="ECO:0000313" key="4">
    <source>
        <dbReference type="Proteomes" id="UP001611263"/>
    </source>
</evidence>
<dbReference type="Proteomes" id="UP001611263">
    <property type="component" value="Unassembled WGS sequence"/>
</dbReference>
<protein>
    <submittedName>
        <fullName evidence="3">CHAP domain-containing protein</fullName>
    </submittedName>
</protein>
<dbReference type="InterPro" id="IPR007921">
    <property type="entry name" value="CHAP_dom"/>
</dbReference>
<reference evidence="3 4" key="1">
    <citation type="submission" date="2024-10" db="EMBL/GenBank/DDBJ databases">
        <title>The Natural Products Discovery Center: Release of the First 8490 Sequenced Strains for Exploring Actinobacteria Biosynthetic Diversity.</title>
        <authorList>
            <person name="Kalkreuter E."/>
            <person name="Kautsar S.A."/>
            <person name="Yang D."/>
            <person name="Bader C.D."/>
            <person name="Teijaro C.N."/>
            <person name="Fluegel L."/>
            <person name="Davis C.M."/>
            <person name="Simpson J.R."/>
            <person name="Lauterbach L."/>
            <person name="Steele A.D."/>
            <person name="Gui C."/>
            <person name="Meng S."/>
            <person name="Li G."/>
            <person name="Viehrig K."/>
            <person name="Ye F."/>
            <person name="Su P."/>
            <person name="Kiefer A.F."/>
            <person name="Nichols A."/>
            <person name="Cepeda A.J."/>
            <person name="Yan W."/>
            <person name="Fan B."/>
            <person name="Jiang Y."/>
            <person name="Adhikari A."/>
            <person name="Zheng C.-J."/>
            <person name="Schuster L."/>
            <person name="Cowan T.M."/>
            <person name="Smanski M.J."/>
            <person name="Chevrette M.G."/>
            <person name="De Carvalho L.P.S."/>
            <person name="Shen B."/>
        </authorList>
    </citation>
    <scope>NUCLEOTIDE SEQUENCE [LARGE SCALE GENOMIC DNA]</scope>
    <source>
        <strain evidence="3 4">NPDC020568</strain>
    </source>
</reference>
<accession>A0ABW7TU20</accession>
<comment type="caution">
    <text evidence="3">The sequence shown here is derived from an EMBL/GenBank/DDBJ whole genome shotgun (WGS) entry which is preliminary data.</text>
</comment>
<dbReference type="Gene3D" id="3.90.1720.10">
    <property type="entry name" value="endopeptidase domain like (from Nostoc punctiforme)"/>
    <property type="match status" value="1"/>
</dbReference>
<dbReference type="GeneID" id="93509394"/>
<dbReference type="SUPFAM" id="SSF54001">
    <property type="entry name" value="Cysteine proteinases"/>
    <property type="match status" value="1"/>
</dbReference>